<name>A0A699JZJ7_TANCI</name>
<feature type="region of interest" description="Disordered" evidence="1">
    <location>
        <begin position="1"/>
        <end position="22"/>
    </location>
</feature>
<protein>
    <submittedName>
        <fullName evidence="2">Ribonuclease H-like domain-containing protein</fullName>
    </submittedName>
</protein>
<accession>A0A699JZJ7</accession>
<dbReference type="EMBL" id="BKCJ010464317">
    <property type="protein sequence ID" value="GFA66255.1"/>
    <property type="molecule type" value="Genomic_DNA"/>
</dbReference>
<feature type="compositionally biased region" description="Polar residues" evidence="1">
    <location>
        <begin position="10"/>
        <end position="22"/>
    </location>
</feature>
<reference evidence="2" key="1">
    <citation type="journal article" date="2019" name="Sci. Rep.">
        <title>Draft genome of Tanacetum cinerariifolium, the natural source of mosquito coil.</title>
        <authorList>
            <person name="Yamashiro T."/>
            <person name="Shiraishi A."/>
            <person name="Satake H."/>
            <person name="Nakayama K."/>
        </authorList>
    </citation>
    <scope>NUCLEOTIDE SEQUENCE</scope>
</reference>
<organism evidence="2">
    <name type="scientific">Tanacetum cinerariifolium</name>
    <name type="common">Dalmatian daisy</name>
    <name type="synonym">Chrysanthemum cinerariifolium</name>
    <dbReference type="NCBI Taxonomy" id="118510"/>
    <lineage>
        <taxon>Eukaryota</taxon>
        <taxon>Viridiplantae</taxon>
        <taxon>Streptophyta</taxon>
        <taxon>Embryophyta</taxon>
        <taxon>Tracheophyta</taxon>
        <taxon>Spermatophyta</taxon>
        <taxon>Magnoliopsida</taxon>
        <taxon>eudicotyledons</taxon>
        <taxon>Gunneridae</taxon>
        <taxon>Pentapetalae</taxon>
        <taxon>asterids</taxon>
        <taxon>campanulids</taxon>
        <taxon>Asterales</taxon>
        <taxon>Asteraceae</taxon>
        <taxon>Asteroideae</taxon>
        <taxon>Anthemideae</taxon>
        <taxon>Anthemidinae</taxon>
        <taxon>Tanacetum</taxon>
    </lineage>
</organism>
<dbReference type="PANTHER" id="PTHR11439">
    <property type="entry name" value="GAG-POL-RELATED RETROTRANSPOSON"/>
    <property type="match status" value="1"/>
</dbReference>
<dbReference type="AlphaFoldDB" id="A0A699JZJ7"/>
<comment type="caution">
    <text evidence="2">The sequence shown here is derived from an EMBL/GenBank/DDBJ whole genome shotgun (WGS) entry which is preliminary data.</text>
</comment>
<dbReference type="PANTHER" id="PTHR11439:SF524">
    <property type="entry name" value="RNA-DIRECTED DNA POLYMERASE, PROTEIN KINASE RLK-PELLE-DLSV FAMILY"/>
    <property type="match status" value="1"/>
</dbReference>
<gene>
    <name evidence="2" type="ORF">Tci_638227</name>
</gene>
<proteinExistence type="predicted"/>
<evidence type="ECO:0000256" key="1">
    <source>
        <dbReference type="SAM" id="MobiDB-lite"/>
    </source>
</evidence>
<sequence>MVTGFHVGTNRPTQHLTSQVSSLPPLPKNYRDAFHDPNWKNAMCDEYSALIKNKTWILVPRPTDTNIVLCMWLFRHKCLADGTLSRYKARLVENGNTQIEGVDVDGTFSLAGMVSCNFSRTRVYTDSKLGDDVQQVCLHMHDSREPHLSALKRILRYVRGTLDFGLQLYSSSTTDLVAYSDADWAGCPTT</sequence>
<evidence type="ECO:0000313" key="2">
    <source>
        <dbReference type="EMBL" id="GFA66255.1"/>
    </source>
</evidence>